<dbReference type="AlphaFoldDB" id="A0AAE3E460"/>
<dbReference type="InterPro" id="IPR000209">
    <property type="entry name" value="Peptidase_S8/S53_dom"/>
</dbReference>
<reference evidence="6 7" key="1">
    <citation type="submission" date="2021-10" db="EMBL/GenBank/DDBJ databases">
        <title>Anaerobic single-cell dispensing facilitates the cultivation of human gut bacteria.</title>
        <authorList>
            <person name="Afrizal A."/>
        </authorList>
    </citation>
    <scope>NUCLEOTIDE SEQUENCE [LARGE SCALE GENOMIC DNA]</scope>
    <source>
        <strain evidence="6 7">CLA-AA-H224</strain>
    </source>
</reference>
<dbReference type="CDD" id="cd07478">
    <property type="entry name" value="Peptidases_S8_CspA-like"/>
    <property type="match status" value="1"/>
</dbReference>
<name>A0AAE3E460_9FIRM</name>
<keyword evidence="3" id="KW-0378">Hydrolase</keyword>
<evidence type="ECO:0000313" key="7">
    <source>
        <dbReference type="Proteomes" id="UP001198200"/>
    </source>
</evidence>
<feature type="domain" description="Peptidase S8/S53" evidence="5">
    <location>
        <begin position="90"/>
        <end position="309"/>
    </location>
</feature>
<sequence length="586" mass="64552">MNCQDQIYSEEYCDFIGNRSLIESKYTLDCKQPLGAMFASLYLKLSNGYEDGTVYGYYNIPKLFGLQDTGSMESSGILQVRENSDLKLDGSSVLIGFVDTGIDYAGSIFLKQDGTTRVTAIWDQTIPAGSPIRLPVQPELSETLENITRTPEGFLYGSEFTHEQLNAAVKMEDAYEGISSRDEIGHGTFLASIAAGNELPDGSFTGAAPKADIAMVKLKPAKNRLRAYYQIKEDAVAYQENDIMAGVLYLVSLAKKRQQPLVICLGLGTNAGSHRGGLPLARMLEGLGSSVGITIVAGTGNETARGHHFEGQISSESGYEDVEIRVAEGENGFFLELWANEPETYSVAIRSPNGEVIPRIYVRPGRIEILNFALTQTRVELSYRLSVTGTGEFLALLRFINITPGVWTVRVYNDLFITGRYHMWLPIESFLRQDTVFLRPSEFITLTSPSDAANVISVSNYNHQNNSIYLYSGRGYTTDGRICPDLAAPGVGIEGFTSSLSGVGNELRRVQRSGSSVAAAHMAGAAALFCQWTRESGIRYFSSTDVRTYFIRGAKRDSSRTYPNREWGFGTLDLYGVFKNLQTQIF</sequence>
<dbReference type="InterPro" id="IPR051048">
    <property type="entry name" value="Peptidase_S8/S53_subtilisin"/>
</dbReference>
<evidence type="ECO:0000259" key="5">
    <source>
        <dbReference type="Pfam" id="PF00082"/>
    </source>
</evidence>
<evidence type="ECO:0000256" key="4">
    <source>
        <dbReference type="ARBA" id="ARBA00022825"/>
    </source>
</evidence>
<dbReference type="Gene3D" id="2.60.120.1290">
    <property type="match status" value="1"/>
</dbReference>
<accession>A0AAE3E460</accession>
<dbReference type="PIRSF" id="PIRSF037894">
    <property type="entry name" value="Subtilisin_rel_CspABC"/>
    <property type="match status" value="1"/>
</dbReference>
<protein>
    <submittedName>
        <fullName evidence="6">S8 family peptidase</fullName>
    </submittedName>
</protein>
<dbReference type="PANTHER" id="PTHR43399:SF4">
    <property type="entry name" value="CELL WALL-ASSOCIATED PROTEASE"/>
    <property type="match status" value="1"/>
</dbReference>
<dbReference type="RefSeq" id="WP_308731672.1">
    <property type="nucleotide sequence ID" value="NZ_JAJEQN010000016.1"/>
</dbReference>
<keyword evidence="2" id="KW-0645">Protease</keyword>
<proteinExistence type="inferred from homology"/>
<evidence type="ECO:0000256" key="2">
    <source>
        <dbReference type="ARBA" id="ARBA00022670"/>
    </source>
</evidence>
<dbReference type="Pfam" id="PF00082">
    <property type="entry name" value="Peptidase_S8"/>
    <property type="match status" value="2"/>
</dbReference>
<dbReference type="PANTHER" id="PTHR43399">
    <property type="entry name" value="SUBTILISIN-RELATED"/>
    <property type="match status" value="1"/>
</dbReference>
<dbReference type="Proteomes" id="UP001198200">
    <property type="component" value="Unassembled WGS sequence"/>
</dbReference>
<comment type="similarity">
    <text evidence="1">Belongs to the peptidase S8 family.</text>
</comment>
<evidence type="ECO:0000256" key="1">
    <source>
        <dbReference type="ARBA" id="ARBA00011073"/>
    </source>
</evidence>
<evidence type="ECO:0000313" key="6">
    <source>
        <dbReference type="EMBL" id="MCC2221551.1"/>
    </source>
</evidence>
<evidence type="ECO:0000256" key="3">
    <source>
        <dbReference type="ARBA" id="ARBA00022801"/>
    </source>
</evidence>
<dbReference type="InterPro" id="IPR034045">
    <property type="entry name" value="Pep_S8_CspA-like"/>
</dbReference>
<dbReference type="InterPro" id="IPR036852">
    <property type="entry name" value="Peptidase_S8/S53_dom_sf"/>
</dbReference>
<dbReference type="Gene3D" id="3.40.50.200">
    <property type="entry name" value="Peptidase S8/S53 domain"/>
    <property type="match status" value="1"/>
</dbReference>
<dbReference type="PRINTS" id="PR00723">
    <property type="entry name" value="SUBTILISIN"/>
</dbReference>
<organism evidence="6 7">
    <name type="scientific">Anthropogastromicrobium aceti</name>
    <dbReference type="NCBI Taxonomy" id="2981768"/>
    <lineage>
        <taxon>Bacteria</taxon>
        <taxon>Bacillati</taxon>
        <taxon>Bacillota</taxon>
        <taxon>Clostridia</taxon>
        <taxon>Lachnospirales</taxon>
        <taxon>Lachnospiraceae</taxon>
        <taxon>Anthropogastromicrobium</taxon>
    </lineage>
</organism>
<dbReference type="SUPFAM" id="SSF52743">
    <property type="entry name" value="Subtilisin-like"/>
    <property type="match status" value="1"/>
</dbReference>
<feature type="domain" description="Peptidase S8/S53" evidence="5">
    <location>
        <begin position="445"/>
        <end position="570"/>
    </location>
</feature>
<dbReference type="EMBL" id="JAJEQN010000016">
    <property type="protein sequence ID" value="MCC2221551.1"/>
    <property type="molecule type" value="Genomic_DNA"/>
</dbReference>
<keyword evidence="7" id="KW-1185">Reference proteome</keyword>
<comment type="caution">
    <text evidence="6">The sequence shown here is derived from an EMBL/GenBank/DDBJ whole genome shotgun (WGS) entry which is preliminary data.</text>
</comment>
<keyword evidence="4" id="KW-0720">Serine protease</keyword>
<gene>
    <name evidence="6" type="ORF">LKD48_07870</name>
</gene>
<dbReference type="GO" id="GO:0004252">
    <property type="term" value="F:serine-type endopeptidase activity"/>
    <property type="evidence" value="ECO:0007669"/>
    <property type="project" value="InterPro"/>
</dbReference>
<dbReference type="GO" id="GO:0006508">
    <property type="term" value="P:proteolysis"/>
    <property type="evidence" value="ECO:0007669"/>
    <property type="project" value="UniProtKB-KW"/>
</dbReference>
<dbReference type="InterPro" id="IPR017310">
    <property type="entry name" value="Pept_S8A_subtilisin_clostridia"/>
</dbReference>
<dbReference type="InterPro" id="IPR015500">
    <property type="entry name" value="Peptidase_S8_subtilisin-rel"/>
</dbReference>